<keyword evidence="3" id="KW-0067">ATP-binding</keyword>
<dbReference type="PIRSF" id="PIRSF006806">
    <property type="entry name" value="FTHF_cligase"/>
    <property type="match status" value="1"/>
</dbReference>
<dbReference type="PANTHER" id="PTHR23407">
    <property type="entry name" value="ATPASE INHIBITOR/5-FORMYLTETRAHYDROFOLATE CYCLO-LIGASE"/>
    <property type="match status" value="1"/>
</dbReference>
<evidence type="ECO:0000256" key="2">
    <source>
        <dbReference type="ARBA" id="ARBA00022741"/>
    </source>
</evidence>
<reference evidence="4" key="1">
    <citation type="submission" date="2018-06" db="EMBL/GenBank/DDBJ databases">
        <authorList>
            <person name="Zhirakovskaya E."/>
        </authorList>
    </citation>
    <scope>NUCLEOTIDE SEQUENCE</scope>
</reference>
<dbReference type="EMBL" id="UOEY01000139">
    <property type="protein sequence ID" value="VAW41877.1"/>
    <property type="molecule type" value="Genomic_DNA"/>
</dbReference>
<keyword evidence="4" id="KW-0436">Ligase</keyword>
<keyword evidence="2" id="KW-0547">Nucleotide-binding</keyword>
<evidence type="ECO:0000256" key="1">
    <source>
        <dbReference type="ARBA" id="ARBA00010638"/>
    </source>
</evidence>
<dbReference type="InterPro" id="IPR024185">
    <property type="entry name" value="FTHF_cligase-like_sf"/>
</dbReference>
<dbReference type="EC" id="6.3.3.2" evidence="4"/>
<proteinExistence type="inferred from homology"/>
<dbReference type="AlphaFoldDB" id="A0A3B0VTT1"/>
<comment type="similarity">
    <text evidence="1">Belongs to the 5-formyltetrahydrofolate cyclo-ligase family.</text>
</comment>
<name>A0A3B0VTT1_9ZZZZ</name>
<dbReference type="PANTHER" id="PTHR23407:SF1">
    <property type="entry name" value="5-FORMYLTETRAHYDROFOLATE CYCLO-LIGASE"/>
    <property type="match status" value="1"/>
</dbReference>
<dbReference type="Gene3D" id="3.40.50.10420">
    <property type="entry name" value="NagB/RpiA/CoA transferase-like"/>
    <property type="match status" value="1"/>
</dbReference>
<dbReference type="InterPro" id="IPR037171">
    <property type="entry name" value="NagB/RpiA_transferase-like"/>
</dbReference>
<gene>
    <name evidence="4" type="ORF">MNBD_DELTA04-1549</name>
</gene>
<dbReference type="Pfam" id="PF01812">
    <property type="entry name" value="5-FTHF_cyc-lig"/>
    <property type="match status" value="1"/>
</dbReference>
<accession>A0A3B0VTT1</accession>
<dbReference type="GO" id="GO:0030272">
    <property type="term" value="F:5-formyltetrahydrofolate cyclo-ligase activity"/>
    <property type="evidence" value="ECO:0007669"/>
    <property type="project" value="UniProtKB-EC"/>
</dbReference>
<organism evidence="4">
    <name type="scientific">hydrothermal vent metagenome</name>
    <dbReference type="NCBI Taxonomy" id="652676"/>
    <lineage>
        <taxon>unclassified sequences</taxon>
        <taxon>metagenomes</taxon>
        <taxon>ecological metagenomes</taxon>
    </lineage>
</organism>
<dbReference type="GO" id="GO:0005524">
    <property type="term" value="F:ATP binding"/>
    <property type="evidence" value="ECO:0007669"/>
    <property type="project" value="UniProtKB-KW"/>
</dbReference>
<dbReference type="SUPFAM" id="SSF100950">
    <property type="entry name" value="NagB/RpiA/CoA transferase-like"/>
    <property type="match status" value="1"/>
</dbReference>
<dbReference type="GO" id="GO:0009396">
    <property type="term" value="P:folic acid-containing compound biosynthetic process"/>
    <property type="evidence" value="ECO:0007669"/>
    <property type="project" value="TreeGrafter"/>
</dbReference>
<dbReference type="InterPro" id="IPR002698">
    <property type="entry name" value="FTHF_cligase"/>
</dbReference>
<dbReference type="GO" id="GO:0035999">
    <property type="term" value="P:tetrahydrofolate interconversion"/>
    <property type="evidence" value="ECO:0007669"/>
    <property type="project" value="TreeGrafter"/>
</dbReference>
<dbReference type="NCBIfam" id="TIGR02727">
    <property type="entry name" value="MTHFS_bact"/>
    <property type="match status" value="1"/>
</dbReference>
<protein>
    <submittedName>
        <fullName evidence="4">5-formyltetrahydrofolate cyclo-ligase</fullName>
        <ecNumber evidence="4">6.3.3.2</ecNumber>
    </submittedName>
</protein>
<sequence>MNTQNRNSWRHKILAGRDRLSPAELVEKSGQITKELFSVEEIRIAHIFFIYLHFRSEVQTMDIVHRCLAEGKTVTVPLTLAKESHLLAVQITDPQNQLEPGYCTIPEPVQSLIPKSVLDPAKIEVVIVPGSVFDRFGGRLGYGGGYYDRFLAREAANALRVGLAYELQLVDQVPLEPHDQLMDFVVTEKKIYDCRRLRHAPDCRVS</sequence>
<evidence type="ECO:0000313" key="4">
    <source>
        <dbReference type="EMBL" id="VAW41877.1"/>
    </source>
</evidence>
<evidence type="ECO:0000256" key="3">
    <source>
        <dbReference type="ARBA" id="ARBA00022840"/>
    </source>
</evidence>